<sequence>EPRTVTQYRVEHDEPVASGAPSAWWQVLIGITTAILGAIIFFLWRCFLRAKRVKFQAKDSFPWFTTSGDEEIELFQAQIDSQRRAVTITEASNLRENILQPINTVANIAMAGAFLRGGARHRMPGMPNVAAPMPSPFRAFSGRGQSLTTTRGAGLFRRPRV</sequence>
<keyword evidence="1" id="KW-0812">Transmembrane</keyword>
<feature type="non-terminal residue" evidence="2">
    <location>
        <position position="1"/>
    </location>
</feature>
<reference evidence="2" key="1">
    <citation type="journal article" date="2003" name="J. Gen. Virol.">
        <title>The ability of a bymovirus to overcome the rym4-mediated resistance in barley correlates with a codon change in the VPg coding region on RNA1.</title>
        <authorList>
            <person name="Kuehne T."/>
            <person name="Shi N."/>
            <person name="Proeseler G."/>
            <person name="Adams M."/>
            <person name="Kanyuka K."/>
        </authorList>
    </citation>
    <scope>NUCLEOTIDE SEQUENCE</scope>
    <source>
        <strain evidence="2">2</strain>
    </source>
</reference>
<keyword evidence="1" id="KW-0472">Membrane</keyword>
<organismHost>
    <name type="scientific">Hordeum vulgare</name>
    <name type="common">Barley</name>
    <dbReference type="NCBI Taxonomy" id="4513"/>
</organismHost>
<evidence type="ECO:0000256" key="1">
    <source>
        <dbReference type="SAM" id="Phobius"/>
    </source>
</evidence>
<dbReference type="EMBL" id="AJ517480">
    <property type="protein sequence ID" value="CAD57014.1"/>
    <property type="molecule type" value="mRNA"/>
</dbReference>
<organism evidence="2">
    <name type="scientific">Barley yellow mosaic virus</name>
    <name type="common">BaYMV</name>
    <dbReference type="NCBI Taxonomy" id="12465"/>
    <lineage>
        <taxon>Viruses</taxon>
        <taxon>Riboviria</taxon>
        <taxon>Orthornavirae</taxon>
        <taxon>Pisuviricota</taxon>
        <taxon>Stelpaviricetes</taxon>
        <taxon>Patatavirales</taxon>
        <taxon>Potyviridae</taxon>
        <taxon>Bymovirus</taxon>
        <taxon>Bymovirus hordeiluteum</taxon>
    </lineage>
</organism>
<feature type="transmembrane region" description="Helical" evidence="1">
    <location>
        <begin position="23"/>
        <end position="44"/>
    </location>
</feature>
<name>Q70WG2_BAYMV</name>
<keyword evidence="1" id="KW-1133">Transmembrane helix</keyword>
<protein>
    <submittedName>
        <fullName evidence="2">Polyprotein</fullName>
    </submittedName>
</protein>
<accession>Q70WG2</accession>
<proteinExistence type="evidence at transcript level"/>
<evidence type="ECO:0000313" key="2">
    <source>
        <dbReference type="EMBL" id="CAD57014.1"/>
    </source>
</evidence>